<comment type="caution">
    <text evidence="1">The sequence shown here is derived from an EMBL/GenBank/DDBJ whole genome shotgun (WGS) entry which is preliminary data.</text>
</comment>
<protein>
    <submittedName>
        <fullName evidence="1">UDP-N-acetylenolpyruvoylglucosamine reductase</fullName>
    </submittedName>
</protein>
<keyword evidence="2" id="KW-1185">Reference proteome</keyword>
<organism evidence="1 2">
    <name type="scientific">Novimethylophilus kurashikiensis</name>
    <dbReference type="NCBI Taxonomy" id="1825523"/>
    <lineage>
        <taxon>Bacteria</taxon>
        <taxon>Pseudomonadati</taxon>
        <taxon>Pseudomonadota</taxon>
        <taxon>Betaproteobacteria</taxon>
        <taxon>Nitrosomonadales</taxon>
        <taxon>Methylophilaceae</taxon>
        <taxon>Novimethylophilus</taxon>
    </lineage>
</organism>
<dbReference type="OrthoDB" id="8565732at2"/>
<sequence>MRTKLRPPTPEEVVAARRAAGLTQTEAAQLVSNAGAKGYRTWQRYEAPETNSDSRAIPIGLWEYFLLLTDQHPSLRVIQK</sequence>
<dbReference type="AlphaFoldDB" id="A0A2R5F9Z1"/>
<evidence type="ECO:0000313" key="1">
    <source>
        <dbReference type="EMBL" id="GBG14855.1"/>
    </source>
</evidence>
<dbReference type="GO" id="GO:0003677">
    <property type="term" value="F:DNA binding"/>
    <property type="evidence" value="ECO:0007669"/>
    <property type="project" value="InterPro"/>
</dbReference>
<dbReference type="Gene3D" id="1.10.260.40">
    <property type="entry name" value="lambda repressor-like DNA-binding domains"/>
    <property type="match status" value="1"/>
</dbReference>
<dbReference type="InterPro" id="IPR010982">
    <property type="entry name" value="Lambda_DNA-bd_dom_sf"/>
</dbReference>
<proteinExistence type="predicted"/>
<accession>A0A2R5F9Z1</accession>
<reference evidence="1 2" key="1">
    <citation type="journal article" date="2018" name="Environ. Microbiol.">
        <title>Isolation and genomic characterization of Novimethylophilus kurashikiensis gen. nov. sp. nov., a new lanthanide-dependent methylotrophic species of Methylophilaceae.</title>
        <authorList>
            <person name="Lv H."/>
            <person name="Sahin N."/>
            <person name="Tani A."/>
        </authorList>
    </citation>
    <scope>NUCLEOTIDE SEQUENCE [LARGE SCALE GENOMIC DNA]</scope>
    <source>
        <strain evidence="1 2">La2-4</strain>
    </source>
</reference>
<dbReference type="EMBL" id="BDOQ01000010">
    <property type="protein sequence ID" value="GBG14855.1"/>
    <property type="molecule type" value="Genomic_DNA"/>
</dbReference>
<dbReference type="Proteomes" id="UP000245081">
    <property type="component" value="Unassembled WGS sequence"/>
</dbReference>
<gene>
    <name evidence="1" type="ORF">NMK_2456</name>
</gene>
<evidence type="ECO:0000313" key="2">
    <source>
        <dbReference type="Proteomes" id="UP000245081"/>
    </source>
</evidence>
<name>A0A2R5F9Z1_9PROT</name>